<dbReference type="KEGG" id="mah:MEALZ_3910"/>
<accession>G4T0G2</accession>
<evidence type="ECO:0000313" key="2">
    <source>
        <dbReference type="Proteomes" id="UP000008315"/>
    </source>
</evidence>
<dbReference type="InterPro" id="IPR003477">
    <property type="entry name" value="PemK-like"/>
</dbReference>
<dbReference type="EMBL" id="FO082060">
    <property type="protein sequence ID" value="CCE25566.1"/>
    <property type="molecule type" value="Genomic_DNA"/>
</dbReference>
<dbReference type="AlphaFoldDB" id="G4T0G2"/>
<dbReference type="Pfam" id="PF02452">
    <property type="entry name" value="PemK_toxin"/>
    <property type="match status" value="1"/>
</dbReference>
<organism evidence="1 2">
    <name type="scientific">Methylotuvimicrobium alcaliphilum (strain DSM 19304 / NCIMB 14124 / VKM B-2133 / 20Z)</name>
    <name type="common">Methylomicrobium alcaliphilum</name>
    <dbReference type="NCBI Taxonomy" id="1091494"/>
    <lineage>
        <taxon>Bacteria</taxon>
        <taxon>Pseudomonadati</taxon>
        <taxon>Pseudomonadota</taxon>
        <taxon>Gammaproteobacteria</taxon>
        <taxon>Methylococcales</taxon>
        <taxon>Methylococcaceae</taxon>
        <taxon>Methylotuvimicrobium</taxon>
    </lineage>
</organism>
<evidence type="ECO:0000313" key="1">
    <source>
        <dbReference type="EMBL" id="CCE25566.1"/>
    </source>
</evidence>
<keyword evidence="2" id="KW-1185">Reference proteome</keyword>
<reference evidence="2" key="1">
    <citation type="journal article" date="2012" name="J. Bacteriol.">
        <title>Genome sequence of the haloalkaliphilic methanotrophic bacterium Methylomicrobium alcaliphilum 20Z.</title>
        <authorList>
            <person name="Vuilleumier S."/>
            <person name="Khmelenina V.N."/>
            <person name="Bringel F."/>
            <person name="Reshetnikov A.S."/>
            <person name="Lajus A."/>
            <person name="Mangenot S."/>
            <person name="Rouy Z."/>
            <person name="Op den Camp H.J."/>
            <person name="Jetten M.S."/>
            <person name="Dispirito A.A."/>
            <person name="Dunfield P."/>
            <person name="Klotz M.G."/>
            <person name="Semrau J.D."/>
            <person name="Stein L.Y."/>
            <person name="Barbe V."/>
            <person name="Medigue C."/>
            <person name="Trotsenko Y.A."/>
            <person name="Kalyuzhnaya M.G."/>
        </authorList>
    </citation>
    <scope>NUCLEOTIDE SEQUENCE [LARGE SCALE GENOMIC DNA]</scope>
    <source>
        <strain evidence="2">DSM 19304 / NCIMB 14124 / VKM B-2133 / 20Z</strain>
    </source>
</reference>
<proteinExistence type="predicted"/>
<dbReference type="PATRIC" id="fig|271065.3.peg.4041"/>
<dbReference type="InterPro" id="IPR011067">
    <property type="entry name" value="Plasmid_toxin/cell-grow_inhib"/>
</dbReference>
<dbReference type="STRING" id="1091494.MEALZ_3910"/>
<dbReference type="HOGENOM" id="CLU_121823_6_3_6"/>
<evidence type="ECO:0008006" key="3">
    <source>
        <dbReference type="Google" id="ProtNLM"/>
    </source>
</evidence>
<dbReference type="GO" id="GO:0003677">
    <property type="term" value="F:DNA binding"/>
    <property type="evidence" value="ECO:0007669"/>
    <property type="project" value="InterPro"/>
</dbReference>
<dbReference type="SUPFAM" id="SSF50118">
    <property type="entry name" value="Cell growth inhibitor/plasmid maintenance toxic component"/>
    <property type="match status" value="1"/>
</dbReference>
<dbReference type="Gene3D" id="2.30.30.110">
    <property type="match status" value="1"/>
</dbReference>
<protein>
    <recommendedName>
        <fullName evidence="3">Transcriptional modulator of MazE/toxin, MazF</fullName>
    </recommendedName>
</protein>
<gene>
    <name evidence="1" type="ordered locus">MEALZ_3910</name>
</gene>
<name>G4T0G2_META2</name>
<sequence>MMRLIVTYNRFDIVKVPFPFTDRQAVKHRPALVLSDEAQFNSRIGHIVMAMITSAKHSDWPLDTSIQDLDSAGLKAASKIRLKLFTLDDRLILCRLGKLSQIDQANFERNLQSLLGV</sequence>
<dbReference type="Proteomes" id="UP000008315">
    <property type="component" value="Chromosome"/>
</dbReference>